<comment type="catalytic activity">
    <reaction evidence="11">
        <text>a hydroperoxide + [thioredoxin]-dithiol = an alcohol + [thioredoxin]-disulfide + H2O</text>
        <dbReference type="Rhea" id="RHEA:62620"/>
        <dbReference type="Rhea" id="RHEA-COMP:10698"/>
        <dbReference type="Rhea" id="RHEA-COMP:10700"/>
        <dbReference type="ChEBI" id="CHEBI:15377"/>
        <dbReference type="ChEBI" id="CHEBI:29950"/>
        <dbReference type="ChEBI" id="CHEBI:30879"/>
        <dbReference type="ChEBI" id="CHEBI:35924"/>
        <dbReference type="ChEBI" id="CHEBI:50058"/>
        <dbReference type="EC" id="1.11.1.24"/>
    </reaction>
</comment>
<gene>
    <name evidence="13" type="ORF">C7410_13761</name>
</gene>
<dbReference type="InterPro" id="IPR000866">
    <property type="entry name" value="AhpC/TSA"/>
</dbReference>
<dbReference type="PANTHER" id="PTHR42801">
    <property type="entry name" value="THIOREDOXIN-DEPENDENT PEROXIDE REDUCTASE"/>
    <property type="match status" value="1"/>
</dbReference>
<evidence type="ECO:0000256" key="10">
    <source>
        <dbReference type="ARBA" id="ARBA00042639"/>
    </source>
</evidence>
<dbReference type="GO" id="GO:0008379">
    <property type="term" value="F:thioredoxin peroxidase activity"/>
    <property type="evidence" value="ECO:0007669"/>
    <property type="project" value="TreeGrafter"/>
</dbReference>
<evidence type="ECO:0000256" key="3">
    <source>
        <dbReference type="ARBA" id="ARBA00022559"/>
    </source>
</evidence>
<organism evidence="13 14">
    <name type="scientific">Paraburkholderia silvatlantica</name>
    <dbReference type="NCBI Taxonomy" id="321895"/>
    <lineage>
        <taxon>Bacteria</taxon>
        <taxon>Pseudomonadati</taxon>
        <taxon>Pseudomonadota</taxon>
        <taxon>Betaproteobacteria</taxon>
        <taxon>Burkholderiales</taxon>
        <taxon>Burkholderiaceae</taxon>
        <taxon>Paraburkholderia</taxon>
    </lineage>
</organism>
<dbReference type="PROSITE" id="PS51352">
    <property type="entry name" value="THIOREDOXIN_2"/>
    <property type="match status" value="1"/>
</dbReference>
<keyword evidence="4" id="KW-0049">Antioxidant</keyword>
<protein>
    <recommendedName>
        <fullName evidence="2">thioredoxin-dependent peroxiredoxin</fullName>
        <ecNumber evidence="2">1.11.1.24</ecNumber>
    </recommendedName>
    <alternativeName>
        <fullName evidence="8">Thioredoxin peroxidase</fullName>
    </alternativeName>
    <alternativeName>
        <fullName evidence="10">Thioredoxin-dependent peroxiredoxin Bcp</fullName>
    </alternativeName>
</protein>
<dbReference type="Proteomes" id="UP000247772">
    <property type="component" value="Unassembled WGS sequence"/>
</dbReference>
<dbReference type="InterPro" id="IPR013766">
    <property type="entry name" value="Thioredoxin_domain"/>
</dbReference>
<dbReference type="SUPFAM" id="SSF52833">
    <property type="entry name" value="Thioredoxin-like"/>
    <property type="match status" value="1"/>
</dbReference>
<dbReference type="GO" id="GO:0045454">
    <property type="term" value="P:cell redox homeostasis"/>
    <property type="evidence" value="ECO:0007669"/>
    <property type="project" value="TreeGrafter"/>
</dbReference>
<dbReference type="GO" id="GO:0034599">
    <property type="term" value="P:cellular response to oxidative stress"/>
    <property type="evidence" value="ECO:0007669"/>
    <property type="project" value="TreeGrafter"/>
</dbReference>
<dbReference type="InterPro" id="IPR050924">
    <property type="entry name" value="Peroxiredoxin_BCP/PrxQ"/>
</dbReference>
<comment type="function">
    <text evidence="1">Thiol-specific peroxidase that catalyzes the reduction of hydrogen peroxide and organic hydroperoxides to water and alcohols, respectively. Plays a role in cell protection against oxidative stress by detoxifying peroxides and as sensor of hydrogen peroxide-mediated signaling events.</text>
</comment>
<dbReference type="Gene3D" id="3.40.30.10">
    <property type="entry name" value="Glutaredoxin"/>
    <property type="match status" value="1"/>
</dbReference>
<evidence type="ECO:0000256" key="1">
    <source>
        <dbReference type="ARBA" id="ARBA00003330"/>
    </source>
</evidence>
<accession>A0A2V4UCX6</accession>
<keyword evidence="3" id="KW-0575">Peroxidase</keyword>
<name>A0A2V4UCX6_9BURK</name>
<dbReference type="GO" id="GO:0005737">
    <property type="term" value="C:cytoplasm"/>
    <property type="evidence" value="ECO:0007669"/>
    <property type="project" value="TreeGrafter"/>
</dbReference>
<dbReference type="Pfam" id="PF00578">
    <property type="entry name" value="AhpC-TSA"/>
    <property type="match status" value="1"/>
</dbReference>
<evidence type="ECO:0000313" key="14">
    <source>
        <dbReference type="Proteomes" id="UP000247772"/>
    </source>
</evidence>
<evidence type="ECO:0000256" key="6">
    <source>
        <dbReference type="ARBA" id="ARBA00023157"/>
    </source>
</evidence>
<sequence length="197" mass="21416">MSGILRAGARVPPFTLPDRQGSKVSLDHLLMAGPVVLDFVRGAWCAYGEESLAQFASAYDRITTLGAKAVAIAPHGRPAHAGDALPMPELIDMDMKVARAFGLAFDLPAELRTRYLALGYTPPRTQIAGSFLVPIPATYLIDPDGLVVLAYVSVDYRTRFDSESLITALQALTVRRKTGERAARQLVMGRRRARHAV</sequence>
<comment type="caution">
    <text evidence="13">The sequence shown here is derived from an EMBL/GenBank/DDBJ whole genome shotgun (WGS) entry which is preliminary data.</text>
</comment>
<dbReference type="AlphaFoldDB" id="A0A2V4UCX6"/>
<dbReference type="EMBL" id="QJSQ01000037">
    <property type="protein sequence ID" value="PYE14813.1"/>
    <property type="molecule type" value="Genomic_DNA"/>
</dbReference>
<dbReference type="InterPro" id="IPR036249">
    <property type="entry name" value="Thioredoxin-like_sf"/>
</dbReference>
<proteinExistence type="inferred from homology"/>
<evidence type="ECO:0000259" key="12">
    <source>
        <dbReference type="PROSITE" id="PS51352"/>
    </source>
</evidence>
<evidence type="ECO:0000256" key="5">
    <source>
        <dbReference type="ARBA" id="ARBA00023002"/>
    </source>
</evidence>
<evidence type="ECO:0000256" key="2">
    <source>
        <dbReference type="ARBA" id="ARBA00013017"/>
    </source>
</evidence>
<keyword evidence="5" id="KW-0560">Oxidoreductase</keyword>
<evidence type="ECO:0000256" key="8">
    <source>
        <dbReference type="ARBA" id="ARBA00032824"/>
    </source>
</evidence>
<comment type="similarity">
    <text evidence="9">Belongs to the peroxiredoxin family. BCP/PrxQ subfamily.</text>
</comment>
<evidence type="ECO:0000256" key="11">
    <source>
        <dbReference type="ARBA" id="ARBA00049091"/>
    </source>
</evidence>
<evidence type="ECO:0000256" key="7">
    <source>
        <dbReference type="ARBA" id="ARBA00023284"/>
    </source>
</evidence>
<dbReference type="PANTHER" id="PTHR42801:SF7">
    <property type="entry name" value="SLL1159 PROTEIN"/>
    <property type="match status" value="1"/>
</dbReference>
<dbReference type="CDD" id="cd02970">
    <property type="entry name" value="PRX_like2"/>
    <property type="match status" value="1"/>
</dbReference>
<keyword evidence="7" id="KW-0676">Redox-active center</keyword>
<feature type="domain" description="Thioredoxin" evidence="12">
    <location>
        <begin position="5"/>
        <end position="174"/>
    </location>
</feature>
<evidence type="ECO:0000256" key="4">
    <source>
        <dbReference type="ARBA" id="ARBA00022862"/>
    </source>
</evidence>
<reference evidence="13 14" key="1">
    <citation type="submission" date="2018-06" db="EMBL/GenBank/DDBJ databases">
        <title>Genomic Encyclopedia of Type Strains, Phase IV (KMG-V): Genome sequencing to study the core and pangenomes of soil and plant-associated prokaryotes.</title>
        <authorList>
            <person name="Whitman W."/>
        </authorList>
    </citation>
    <scope>NUCLEOTIDE SEQUENCE [LARGE SCALE GENOMIC DNA]</scope>
    <source>
        <strain evidence="13 14">SRCL-318</strain>
    </source>
</reference>
<keyword evidence="6" id="KW-1015">Disulfide bond</keyword>
<dbReference type="EC" id="1.11.1.24" evidence="2"/>
<evidence type="ECO:0000256" key="9">
    <source>
        <dbReference type="ARBA" id="ARBA00038489"/>
    </source>
</evidence>
<evidence type="ECO:0000313" key="13">
    <source>
        <dbReference type="EMBL" id="PYE14813.1"/>
    </source>
</evidence>